<sequence>MTPIGRLYGCAGNGVGGTSIASRNLMGVNCTLGVASAPTLGPWGKQGSRTDKTSTFLLHAGSRAASPKSKLQYGEEVGSGRVRTGQEAPGHTQNAYNFLFWDYESTPQQVLGSHQLFSNIKCGQTETPPGPRKMFINPVSLILILETLLVPENVPKCAESSALAAECGSPWHARNKVLNGTSLRVVDHSLPTFVRFNRGITNIAIRQLSATRRPASNRWKDIDGPLEAHSLNDVAKFWFPDPNTFIYAAKVVSEIVSEHPDRV</sequence>
<comment type="caution">
    <text evidence="1">The sequence shown here is derived from an EMBL/GenBank/DDBJ whole genome shotgun (WGS) entry which is preliminary data.</text>
</comment>
<name>A0AAD7NJ33_9AGAR</name>
<reference evidence="1" key="1">
    <citation type="submission" date="2023-03" db="EMBL/GenBank/DDBJ databases">
        <title>Massive genome expansion in bonnet fungi (Mycena s.s.) driven by repeated elements and novel gene families across ecological guilds.</title>
        <authorList>
            <consortium name="Lawrence Berkeley National Laboratory"/>
            <person name="Harder C.B."/>
            <person name="Miyauchi S."/>
            <person name="Viragh M."/>
            <person name="Kuo A."/>
            <person name="Thoen E."/>
            <person name="Andreopoulos B."/>
            <person name="Lu D."/>
            <person name="Skrede I."/>
            <person name="Drula E."/>
            <person name="Henrissat B."/>
            <person name="Morin E."/>
            <person name="Kohler A."/>
            <person name="Barry K."/>
            <person name="LaButti K."/>
            <person name="Morin E."/>
            <person name="Salamov A."/>
            <person name="Lipzen A."/>
            <person name="Mereny Z."/>
            <person name="Hegedus B."/>
            <person name="Baldrian P."/>
            <person name="Stursova M."/>
            <person name="Weitz H."/>
            <person name="Taylor A."/>
            <person name="Grigoriev I.V."/>
            <person name="Nagy L.G."/>
            <person name="Martin F."/>
            <person name="Kauserud H."/>
        </authorList>
    </citation>
    <scope>NUCLEOTIDE SEQUENCE</scope>
    <source>
        <strain evidence="1">CBHHK182m</strain>
    </source>
</reference>
<evidence type="ECO:0000313" key="1">
    <source>
        <dbReference type="EMBL" id="KAJ7763284.1"/>
    </source>
</evidence>
<dbReference type="Proteomes" id="UP001215598">
    <property type="component" value="Unassembled WGS sequence"/>
</dbReference>
<keyword evidence="2" id="KW-1185">Reference proteome</keyword>
<evidence type="ECO:0000313" key="2">
    <source>
        <dbReference type="Proteomes" id="UP001215598"/>
    </source>
</evidence>
<accession>A0AAD7NJ33</accession>
<gene>
    <name evidence="1" type="ORF">B0H16DRAFT_1455142</name>
</gene>
<dbReference type="AlphaFoldDB" id="A0AAD7NJ33"/>
<organism evidence="1 2">
    <name type="scientific">Mycena metata</name>
    <dbReference type="NCBI Taxonomy" id="1033252"/>
    <lineage>
        <taxon>Eukaryota</taxon>
        <taxon>Fungi</taxon>
        <taxon>Dikarya</taxon>
        <taxon>Basidiomycota</taxon>
        <taxon>Agaricomycotina</taxon>
        <taxon>Agaricomycetes</taxon>
        <taxon>Agaricomycetidae</taxon>
        <taxon>Agaricales</taxon>
        <taxon>Marasmiineae</taxon>
        <taxon>Mycenaceae</taxon>
        <taxon>Mycena</taxon>
    </lineage>
</organism>
<proteinExistence type="predicted"/>
<protein>
    <submittedName>
        <fullName evidence="1">Uncharacterized protein</fullName>
    </submittedName>
</protein>
<dbReference type="EMBL" id="JARKIB010000030">
    <property type="protein sequence ID" value="KAJ7763284.1"/>
    <property type="molecule type" value="Genomic_DNA"/>
</dbReference>